<accession>A0A151RNS8</accession>
<protein>
    <submittedName>
        <fullName evidence="1">Ribonuclease H protein At1g65750 family</fullName>
    </submittedName>
</protein>
<dbReference type="PANTHER" id="PTHR33116">
    <property type="entry name" value="REVERSE TRANSCRIPTASE ZINC-BINDING DOMAIN-CONTAINING PROTEIN-RELATED-RELATED"/>
    <property type="match status" value="1"/>
</dbReference>
<dbReference type="AlphaFoldDB" id="A0A151RNS8"/>
<dbReference type="PANTHER" id="PTHR33116:SF78">
    <property type="entry name" value="OS12G0587133 PROTEIN"/>
    <property type="match status" value="1"/>
</dbReference>
<dbReference type="Proteomes" id="UP000075243">
    <property type="component" value="Unassembled WGS sequence"/>
</dbReference>
<dbReference type="EMBL" id="KQ483638">
    <property type="protein sequence ID" value="KYP44153.1"/>
    <property type="molecule type" value="Genomic_DNA"/>
</dbReference>
<gene>
    <name evidence="1" type="ORF">KK1_034375</name>
</gene>
<evidence type="ECO:0000313" key="2">
    <source>
        <dbReference type="Proteomes" id="UP000075243"/>
    </source>
</evidence>
<reference evidence="1" key="1">
    <citation type="journal article" date="2012" name="Nat. Biotechnol.">
        <title>Draft genome sequence of pigeonpea (Cajanus cajan), an orphan legume crop of resource-poor farmers.</title>
        <authorList>
            <person name="Varshney R.K."/>
            <person name="Chen W."/>
            <person name="Li Y."/>
            <person name="Bharti A.K."/>
            <person name="Saxena R.K."/>
            <person name="Schlueter J.A."/>
            <person name="Donoghue M.T."/>
            <person name="Azam S."/>
            <person name="Fan G."/>
            <person name="Whaley A.M."/>
            <person name="Farmer A.D."/>
            <person name="Sheridan J."/>
            <person name="Iwata A."/>
            <person name="Tuteja R."/>
            <person name="Penmetsa R.V."/>
            <person name="Wu W."/>
            <person name="Upadhyaya H.D."/>
            <person name="Yang S.P."/>
            <person name="Shah T."/>
            <person name="Saxena K.B."/>
            <person name="Michael T."/>
            <person name="McCombie W.R."/>
            <person name="Yang B."/>
            <person name="Zhang G."/>
            <person name="Yang H."/>
            <person name="Wang J."/>
            <person name="Spillane C."/>
            <person name="Cook D.R."/>
            <person name="May G.D."/>
            <person name="Xu X."/>
            <person name="Jackson S.A."/>
        </authorList>
    </citation>
    <scope>NUCLEOTIDE SEQUENCE [LARGE SCALE GENOMIC DNA]</scope>
</reference>
<proteinExistence type="predicted"/>
<organism evidence="1 2">
    <name type="scientific">Cajanus cajan</name>
    <name type="common">Pigeon pea</name>
    <name type="synonym">Cajanus indicus</name>
    <dbReference type="NCBI Taxonomy" id="3821"/>
    <lineage>
        <taxon>Eukaryota</taxon>
        <taxon>Viridiplantae</taxon>
        <taxon>Streptophyta</taxon>
        <taxon>Embryophyta</taxon>
        <taxon>Tracheophyta</taxon>
        <taxon>Spermatophyta</taxon>
        <taxon>Magnoliopsida</taxon>
        <taxon>eudicotyledons</taxon>
        <taxon>Gunneridae</taxon>
        <taxon>Pentapetalae</taxon>
        <taxon>rosids</taxon>
        <taxon>fabids</taxon>
        <taxon>Fabales</taxon>
        <taxon>Fabaceae</taxon>
        <taxon>Papilionoideae</taxon>
        <taxon>50 kb inversion clade</taxon>
        <taxon>NPAAA clade</taxon>
        <taxon>indigoferoid/millettioid clade</taxon>
        <taxon>Phaseoleae</taxon>
        <taxon>Cajanus</taxon>
    </lineage>
</organism>
<keyword evidence="2" id="KW-1185">Reference proteome</keyword>
<evidence type="ECO:0000313" key="1">
    <source>
        <dbReference type="EMBL" id="KYP44153.1"/>
    </source>
</evidence>
<sequence>MERGLLNKPGRVTLVNSVLTSLPAYHMQIQWFPSYVCDYLDKVSCGFIWKGWGGQGLHMVGWHHVTKKRKHKGIRVRITHFQNIVMLCKLVLEFLQGSQKLWVRLLTSKYVNNNNFFMACTKPGSNVWNAI</sequence>
<dbReference type="Gramene" id="C.cajan_34970.t">
    <property type="protein sequence ID" value="C.cajan_34970.t.cds1"/>
    <property type="gene ID" value="C.cajan_34970"/>
</dbReference>
<name>A0A151RNS8_CAJCA</name>